<accession>A0A498NVT3</accession>
<dbReference type="Proteomes" id="UP000290572">
    <property type="component" value="Unassembled WGS sequence"/>
</dbReference>
<evidence type="ECO:0000256" key="6">
    <source>
        <dbReference type="ARBA" id="ARBA00022840"/>
    </source>
</evidence>
<protein>
    <recommendedName>
        <fullName evidence="1">non-specific serine/threonine protein kinase</fullName>
        <ecNumber evidence="1">2.7.11.1</ecNumber>
    </recommendedName>
</protein>
<keyword evidence="6" id="KW-0067">ATP-binding</keyword>
<keyword evidence="12" id="KW-1185">Reference proteome</keyword>
<feature type="compositionally biased region" description="Basic and acidic residues" evidence="9">
    <location>
        <begin position="54"/>
        <end position="73"/>
    </location>
</feature>
<organism evidence="11 12">
    <name type="scientific">Labeo rohita</name>
    <name type="common">Indian major carp</name>
    <name type="synonym">Cyprinus rohita</name>
    <dbReference type="NCBI Taxonomy" id="84645"/>
    <lineage>
        <taxon>Eukaryota</taxon>
        <taxon>Metazoa</taxon>
        <taxon>Chordata</taxon>
        <taxon>Craniata</taxon>
        <taxon>Vertebrata</taxon>
        <taxon>Euteleostomi</taxon>
        <taxon>Actinopterygii</taxon>
        <taxon>Neopterygii</taxon>
        <taxon>Teleostei</taxon>
        <taxon>Ostariophysi</taxon>
        <taxon>Cypriniformes</taxon>
        <taxon>Cyprinidae</taxon>
        <taxon>Labeoninae</taxon>
        <taxon>Labeonini</taxon>
        <taxon>Labeo</taxon>
    </lineage>
</organism>
<gene>
    <name evidence="11" type="ORF">ROHU_003344</name>
</gene>
<evidence type="ECO:0000256" key="7">
    <source>
        <dbReference type="ARBA" id="ARBA00047899"/>
    </source>
</evidence>
<name>A0A498NVT3_LABRO</name>
<dbReference type="GO" id="GO:0005524">
    <property type="term" value="F:ATP binding"/>
    <property type="evidence" value="ECO:0007669"/>
    <property type="project" value="UniProtKB-KW"/>
</dbReference>
<evidence type="ECO:0000256" key="4">
    <source>
        <dbReference type="ARBA" id="ARBA00022741"/>
    </source>
</evidence>
<feature type="region of interest" description="Disordered" evidence="9">
    <location>
        <begin position="51"/>
        <end position="73"/>
    </location>
</feature>
<dbReference type="PANTHER" id="PTHR44899">
    <property type="entry name" value="CAMK FAMILY PROTEIN KINASE"/>
    <property type="match status" value="1"/>
</dbReference>
<dbReference type="AlphaFoldDB" id="A0A498NVT3"/>
<dbReference type="PROSITE" id="PS50011">
    <property type="entry name" value="PROTEIN_KINASE_DOM"/>
    <property type="match status" value="1"/>
</dbReference>
<dbReference type="InterPro" id="IPR000719">
    <property type="entry name" value="Prot_kinase_dom"/>
</dbReference>
<dbReference type="SUPFAM" id="SSF56112">
    <property type="entry name" value="Protein kinase-like (PK-like)"/>
    <property type="match status" value="1"/>
</dbReference>
<evidence type="ECO:0000259" key="10">
    <source>
        <dbReference type="PROSITE" id="PS50011"/>
    </source>
</evidence>
<reference evidence="11 12" key="1">
    <citation type="submission" date="2018-03" db="EMBL/GenBank/DDBJ databases">
        <title>Draft genome sequence of Rohu Carp (Labeo rohita).</title>
        <authorList>
            <person name="Das P."/>
            <person name="Kushwaha B."/>
            <person name="Joshi C.G."/>
            <person name="Kumar D."/>
            <person name="Nagpure N.S."/>
            <person name="Sahoo L."/>
            <person name="Das S.P."/>
            <person name="Bit A."/>
            <person name="Patnaik S."/>
            <person name="Meher P.K."/>
            <person name="Jayasankar P."/>
            <person name="Koringa P.G."/>
            <person name="Patel N.V."/>
            <person name="Hinsu A.T."/>
            <person name="Kumar R."/>
            <person name="Pandey M."/>
            <person name="Agarwal S."/>
            <person name="Srivastava S."/>
            <person name="Singh M."/>
            <person name="Iquebal M.A."/>
            <person name="Jaiswal S."/>
            <person name="Angadi U.B."/>
            <person name="Kumar N."/>
            <person name="Raza M."/>
            <person name="Shah T.M."/>
            <person name="Rai A."/>
            <person name="Jena J.K."/>
        </authorList>
    </citation>
    <scope>NUCLEOTIDE SEQUENCE [LARGE SCALE GENOMIC DNA]</scope>
    <source>
        <strain evidence="11">DASCIFA01</strain>
        <tissue evidence="11">Testis</tissue>
    </source>
</reference>
<keyword evidence="2" id="KW-0723">Serine/threonine-protein kinase</keyword>
<evidence type="ECO:0000256" key="2">
    <source>
        <dbReference type="ARBA" id="ARBA00022527"/>
    </source>
</evidence>
<keyword evidence="5 11" id="KW-0418">Kinase</keyword>
<dbReference type="GO" id="GO:0004674">
    <property type="term" value="F:protein serine/threonine kinase activity"/>
    <property type="evidence" value="ECO:0007669"/>
    <property type="project" value="UniProtKB-KW"/>
</dbReference>
<comment type="caution">
    <text evidence="11">The sequence shown here is derived from an EMBL/GenBank/DDBJ whole genome shotgun (WGS) entry which is preliminary data.</text>
</comment>
<evidence type="ECO:0000256" key="3">
    <source>
        <dbReference type="ARBA" id="ARBA00022679"/>
    </source>
</evidence>
<dbReference type="STRING" id="84645.A0A498NVT3"/>
<dbReference type="Gene3D" id="1.10.510.10">
    <property type="entry name" value="Transferase(Phosphotransferase) domain 1"/>
    <property type="match status" value="1"/>
</dbReference>
<evidence type="ECO:0000313" key="11">
    <source>
        <dbReference type="EMBL" id="RXN36001.1"/>
    </source>
</evidence>
<sequence>MELARTCVGTPYYLSPEICENRPYNNKTDMWSLGCVLYELCTLRHPGLRPSTADADRRQSNPQEHHGNVRAAQDRRLQGQEEYLKQLQRIREQYHHDVRQMRMRAELEVCVCVCVCVCVFDTSSAHCYFSNSCREFTAISESVFILKLVSETPNTDQIFKTTVRSLHQNELTSHDDSYRN</sequence>
<evidence type="ECO:0000256" key="1">
    <source>
        <dbReference type="ARBA" id="ARBA00012513"/>
    </source>
</evidence>
<evidence type="ECO:0000256" key="8">
    <source>
        <dbReference type="ARBA" id="ARBA00048679"/>
    </source>
</evidence>
<keyword evidence="4" id="KW-0547">Nucleotide-binding</keyword>
<comment type="catalytic activity">
    <reaction evidence="7">
        <text>L-threonyl-[protein] + ATP = O-phospho-L-threonyl-[protein] + ADP + H(+)</text>
        <dbReference type="Rhea" id="RHEA:46608"/>
        <dbReference type="Rhea" id="RHEA-COMP:11060"/>
        <dbReference type="Rhea" id="RHEA-COMP:11605"/>
        <dbReference type="ChEBI" id="CHEBI:15378"/>
        <dbReference type="ChEBI" id="CHEBI:30013"/>
        <dbReference type="ChEBI" id="CHEBI:30616"/>
        <dbReference type="ChEBI" id="CHEBI:61977"/>
        <dbReference type="ChEBI" id="CHEBI:456216"/>
        <dbReference type="EC" id="2.7.11.1"/>
    </reaction>
</comment>
<dbReference type="InterPro" id="IPR011009">
    <property type="entry name" value="Kinase-like_dom_sf"/>
</dbReference>
<dbReference type="Pfam" id="PF00069">
    <property type="entry name" value="Pkinase"/>
    <property type="match status" value="1"/>
</dbReference>
<keyword evidence="3" id="KW-0808">Transferase</keyword>
<dbReference type="EC" id="2.7.11.1" evidence="1"/>
<dbReference type="EMBL" id="QBIY01009848">
    <property type="protein sequence ID" value="RXN36001.1"/>
    <property type="molecule type" value="Genomic_DNA"/>
</dbReference>
<evidence type="ECO:0000313" key="12">
    <source>
        <dbReference type="Proteomes" id="UP000290572"/>
    </source>
</evidence>
<dbReference type="PANTHER" id="PTHR44899:SF1">
    <property type="entry name" value="SERINE_THREONINE-PROTEIN KINASE NEK5"/>
    <property type="match status" value="1"/>
</dbReference>
<proteinExistence type="predicted"/>
<evidence type="ECO:0000256" key="5">
    <source>
        <dbReference type="ARBA" id="ARBA00022777"/>
    </source>
</evidence>
<comment type="catalytic activity">
    <reaction evidence="8">
        <text>L-seryl-[protein] + ATP = O-phospho-L-seryl-[protein] + ADP + H(+)</text>
        <dbReference type="Rhea" id="RHEA:17989"/>
        <dbReference type="Rhea" id="RHEA-COMP:9863"/>
        <dbReference type="Rhea" id="RHEA-COMP:11604"/>
        <dbReference type="ChEBI" id="CHEBI:15378"/>
        <dbReference type="ChEBI" id="CHEBI:29999"/>
        <dbReference type="ChEBI" id="CHEBI:30616"/>
        <dbReference type="ChEBI" id="CHEBI:83421"/>
        <dbReference type="ChEBI" id="CHEBI:456216"/>
        <dbReference type="EC" id="2.7.11.1"/>
    </reaction>
</comment>
<dbReference type="InterPro" id="IPR051131">
    <property type="entry name" value="NEK_Ser/Thr_kinase_NIMA"/>
</dbReference>
<evidence type="ECO:0000256" key="9">
    <source>
        <dbReference type="SAM" id="MobiDB-lite"/>
    </source>
</evidence>
<feature type="domain" description="Protein kinase" evidence="10">
    <location>
        <begin position="1"/>
        <end position="107"/>
    </location>
</feature>